<dbReference type="PANTHER" id="PTHR42901">
    <property type="entry name" value="ALCOHOL DEHYDROGENASE"/>
    <property type="match status" value="1"/>
</dbReference>
<feature type="domain" description="Ketoreductase" evidence="4">
    <location>
        <begin position="2"/>
        <end position="187"/>
    </location>
</feature>
<keyword evidence="2" id="KW-0560">Oxidoreductase</keyword>
<dbReference type="Proteomes" id="UP000069697">
    <property type="component" value="Unassembled WGS sequence"/>
</dbReference>
<evidence type="ECO:0000256" key="3">
    <source>
        <dbReference type="RuleBase" id="RU000363"/>
    </source>
</evidence>
<evidence type="ECO:0000256" key="2">
    <source>
        <dbReference type="ARBA" id="ARBA00023002"/>
    </source>
</evidence>
<dbReference type="InterPro" id="IPR020904">
    <property type="entry name" value="Sc_DH/Rdtase_CS"/>
</dbReference>
<dbReference type="SMART" id="SM00822">
    <property type="entry name" value="PKS_KR"/>
    <property type="match status" value="1"/>
</dbReference>
<protein>
    <submittedName>
        <fullName evidence="5">Short chain dehydrogenase</fullName>
    </submittedName>
</protein>
<evidence type="ECO:0000313" key="6">
    <source>
        <dbReference type="Proteomes" id="UP000069697"/>
    </source>
</evidence>
<evidence type="ECO:0000313" key="5">
    <source>
        <dbReference type="EMBL" id="GAS85735.1"/>
    </source>
</evidence>
<evidence type="ECO:0000256" key="1">
    <source>
        <dbReference type="ARBA" id="ARBA00006484"/>
    </source>
</evidence>
<accession>A0A100VTJ2</accession>
<proteinExistence type="inferred from homology"/>
<comment type="caution">
    <text evidence="5">The sequence shown here is derived from an EMBL/GenBank/DDBJ whole genome shotgun (WGS) entry which is preliminary data.</text>
</comment>
<dbReference type="PRINTS" id="PR00081">
    <property type="entry name" value="GDHRDH"/>
</dbReference>
<dbReference type="GO" id="GO:0016491">
    <property type="term" value="F:oxidoreductase activity"/>
    <property type="evidence" value="ECO:0007669"/>
    <property type="project" value="UniProtKB-KW"/>
</dbReference>
<sequence length="252" mass="27682">MKYTVITGASSGIGYETALAFAARGRNLILVARRLDKLEELKSTIQSIDPKVTVIVHTSDLSVTAEAYALYNDLKEYEIETWINNAGLGEGSFIAEQNLDKVETMLRVNIESLTILSTLYVRDYANVEGTQLINVSSALGYAIAVGSVAYSASKYYVSAFTEGLAKELELKGAKLKAKVLAPAITETEFVQKSIDAEGFDYKANMPKYHTAKEMAGFMINLYDHNEVVVGIVDQNYDFQLTGAIYPVISELN</sequence>
<dbReference type="PANTHER" id="PTHR42901:SF1">
    <property type="entry name" value="ALCOHOL DEHYDROGENASE"/>
    <property type="match status" value="1"/>
</dbReference>
<dbReference type="RefSeq" id="WP_062838026.1">
    <property type="nucleotide sequence ID" value="NZ_BCNV01000011.1"/>
</dbReference>
<organism evidence="5 6">
    <name type="scientific">Paenibacillus amylolyticus</name>
    <dbReference type="NCBI Taxonomy" id="1451"/>
    <lineage>
        <taxon>Bacteria</taxon>
        <taxon>Bacillati</taxon>
        <taxon>Bacillota</taxon>
        <taxon>Bacilli</taxon>
        <taxon>Bacillales</taxon>
        <taxon>Paenibacillaceae</taxon>
        <taxon>Paenibacillus</taxon>
    </lineage>
</organism>
<dbReference type="Gene3D" id="3.40.50.720">
    <property type="entry name" value="NAD(P)-binding Rossmann-like Domain"/>
    <property type="match status" value="1"/>
</dbReference>
<dbReference type="InterPro" id="IPR002347">
    <property type="entry name" value="SDR_fam"/>
</dbReference>
<dbReference type="EMBL" id="BCNV01000011">
    <property type="protein sequence ID" value="GAS85735.1"/>
    <property type="molecule type" value="Genomic_DNA"/>
</dbReference>
<dbReference type="PROSITE" id="PS00061">
    <property type="entry name" value="ADH_SHORT"/>
    <property type="match status" value="1"/>
</dbReference>
<dbReference type="AlphaFoldDB" id="A0A100VTJ2"/>
<reference evidence="5 6" key="1">
    <citation type="journal article" date="2016" name="Genome Announc.">
        <title>Draft Genome Sequence of Paenibacillus amylolyticus Heshi-A3, Isolated from Fermented Rice Bran in a Japanese Fermented Seafood Dish.</title>
        <authorList>
            <person name="Akuzawa S."/>
            <person name="Nagaoka J."/>
            <person name="Kanekatsu M."/>
            <person name="Kubota E."/>
            <person name="Ohtake R."/>
            <person name="Suzuki T."/>
            <person name="Kanesaki Y."/>
        </authorList>
    </citation>
    <scope>NUCLEOTIDE SEQUENCE [LARGE SCALE GENOMIC DNA]</scope>
    <source>
        <strain evidence="5 6">Heshi-A3</strain>
    </source>
</reference>
<dbReference type="PRINTS" id="PR00080">
    <property type="entry name" value="SDRFAMILY"/>
</dbReference>
<dbReference type="InterPro" id="IPR057326">
    <property type="entry name" value="KR_dom"/>
</dbReference>
<evidence type="ECO:0000259" key="4">
    <source>
        <dbReference type="SMART" id="SM00822"/>
    </source>
</evidence>
<dbReference type="Pfam" id="PF00106">
    <property type="entry name" value="adh_short"/>
    <property type="match status" value="1"/>
</dbReference>
<dbReference type="InterPro" id="IPR036291">
    <property type="entry name" value="NAD(P)-bd_dom_sf"/>
</dbReference>
<dbReference type="CDD" id="cd05233">
    <property type="entry name" value="SDR_c"/>
    <property type="match status" value="1"/>
</dbReference>
<comment type="similarity">
    <text evidence="1 3">Belongs to the short-chain dehydrogenases/reductases (SDR) family.</text>
</comment>
<gene>
    <name evidence="5" type="ORF">PAHA3_5869</name>
</gene>
<reference evidence="6" key="2">
    <citation type="submission" date="2016-01" db="EMBL/GenBank/DDBJ databases">
        <title>Draft Genome Sequence of Paenibacillus amylolyticus Heshi-A3 that Was Isolated from Fermented Rice Bran with Aging Salted Mackerel, Which Was Named Heshiko as Traditional Fermented Seafood in Japan.</title>
        <authorList>
            <person name="Akuzawa S."/>
            <person name="Nakagawa J."/>
            <person name="Kanekatsu T."/>
            <person name="Kubota E."/>
            <person name="Ohtake R."/>
            <person name="Suzuki T."/>
            <person name="Kanesaki Y."/>
        </authorList>
    </citation>
    <scope>NUCLEOTIDE SEQUENCE [LARGE SCALE GENOMIC DNA]</scope>
    <source>
        <strain evidence="6">Heshi-A3</strain>
    </source>
</reference>
<name>A0A100VTJ2_PAEAM</name>
<dbReference type="SUPFAM" id="SSF51735">
    <property type="entry name" value="NAD(P)-binding Rossmann-fold domains"/>
    <property type="match status" value="1"/>
</dbReference>